<dbReference type="Gene3D" id="3.40.50.2300">
    <property type="match status" value="1"/>
</dbReference>
<name>A0ABW5NEP4_9SPHI</name>
<evidence type="ECO:0000259" key="3">
    <source>
        <dbReference type="PROSITE" id="PS50110"/>
    </source>
</evidence>
<dbReference type="InterPro" id="IPR001789">
    <property type="entry name" value="Sig_transdc_resp-reg_receiver"/>
</dbReference>
<organism evidence="4 5">
    <name type="scientific">Sphingobacterium corticis</name>
    <dbReference type="NCBI Taxonomy" id="1812823"/>
    <lineage>
        <taxon>Bacteria</taxon>
        <taxon>Pseudomonadati</taxon>
        <taxon>Bacteroidota</taxon>
        <taxon>Sphingobacteriia</taxon>
        <taxon>Sphingobacteriales</taxon>
        <taxon>Sphingobacteriaceae</taxon>
        <taxon>Sphingobacterium</taxon>
    </lineage>
</organism>
<keyword evidence="5" id="KW-1185">Reference proteome</keyword>
<dbReference type="SMART" id="SM00421">
    <property type="entry name" value="HTH_LUXR"/>
    <property type="match status" value="1"/>
</dbReference>
<evidence type="ECO:0000313" key="5">
    <source>
        <dbReference type="Proteomes" id="UP001597393"/>
    </source>
</evidence>
<evidence type="ECO:0000313" key="4">
    <source>
        <dbReference type="EMBL" id="MFD2597631.1"/>
    </source>
</evidence>
<evidence type="ECO:0000256" key="2">
    <source>
        <dbReference type="PROSITE-ProRule" id="PRU00169"/>
    </source>
</evidence>
<comment type="caution">
    <text evidence="4">The sequence shown here is derived from an EMBL/GenBank/DDBJ whole genome shotgun (WGS) entry which is preliminary data.</text>
</comment>
<dbReference type="InterPro" id="IPR016032">
    <property type="entry name" value="Sig_transdc_resp-reg_C-effctor"/>
</dbReference>
<feature type="domain" description="Response regulatory" evidence="3">
    <location>
        <begin position="2"/>
        <end position="118"/>
    </location>
</feature>
<dbReference type="RefSeq" id="WP_380866914.1">
    <property type="nucleotide sequence ID" value="NZ_JBHUMA010000004.1"/>
</dbReference>
<evidence type="ECO:0000256" key="1">
    <source>
        <dbReference type="ARBA" id="ARBA00023125"/>
    </source>
</evidence>
<accession>A0ABW5NEP4</accession>
<proteinExistence type="predicted"/>
<dbReference type="Pfam" id="PF00072">
    <property type="entry name" value="Response_reg"/>
    <property type="match status" value="1"/>
</dbReference>
<dbReference type="PROSITE" id="PS50110">
    <property type="entry name" value="RESPONSE_REGULATORY"/>
    <property type="match status" value="1"/>
</dbReference>
<keyword evidence="1" id="KW-0238">DNA-binding</keyword>
<comment type="caution">
    <text evidence="2">Lacks conserved residue(s) required for the propagation of feature annotation.</text>
</comment>
<sequence>MNILFADSQGVVRHGTITIARTIAPSMKVFEASSHHQICQHLRNEDITMLFLNTDMFEEHSSTSISKFKSISPNLKILLLSTYAEKIFGYHLMQAGADGFISSSYNLSQIANAMSVFLEHGKYISADLQSYKERQAKATAAYQKSIAQKFSSREKMVLEHLRNGTPIIEIAKLLMISPSTVSTYKCRIYGKLGIGNVRELNDLINLAC</sequence>
<dbReference type="CDD" id="cd06170">
    <property type="entry name" value="LuxR_C_like"/>
    <property type="match status" value="1"/>
</dbReference>
<dbReference type="SUPFAM" id="SSF52172">
    <property type="entry name" value="CheY-like"/>
    <property type="match status" value="1"/>
</dbReference>
<dbReference type="SUPFAM" id="SSF46894">
    <property type="entry name" value="C-terminal effector domain of the bipartite response regulators"/>
    <property type="match status" value="1"/>
</dbReference>
<dbReference type="InterPro" id="IPR000792">
    <property type="entry name" value="Tscrpt_reg_LuxR_C"/>
</dbReference>
<dbReference type="EMBL" id="JBHUMA010000004">
    <property type="protein sequence ID" value="MFD2597631.1"/>
    <property type="molecule type" value="Genomic_DNA"/>
</dbReference>
<dbReference type="InterPro" id="IPR011006">
    <property type="entry name" value="CheY-like_superfamily"/>
</dbReference>
<reference evidence="5" key="1">
    <citation type="journal article" date="2019" name="Int. J. Syst. Evol. Microbiol.">
        <title>The Global Catalogue of Microorganisms (GCM) 10K type strain sequencing project: providing services to taxonomists for standard genome sequencing and annotation.</title>
        <authorList>
            <consortium name="The Broad Institute Genomics Platform"/>
            <consortium name="The Broad Institute Genome Sequencing Center for Infectious Disease"/>
            <person name="Wu L."/>
            <person name="Ma J."/>
        </authorList>
    </citation>
    <scope>NUCLEOTIDE SEQUENCE [LARGE SCALE GENOMIC DNA]</scope>
    <source>
        <strain evidence="5">KCTC 42248</strain>
    </source>
</reference>
<gene>
    <name evidence="4" type="ORF">ACFSQ3_01600</name>
</gene>
<dbReference type="PANTHER" id="PTHR45566">
    <property type="entry name" value="HTH-TYPE TRANSCRIPTIONAL REGULATOR YHJB-RELATED"/>
    <property type="match status" value="1"/>
</dbReference>
<dbReference type="Proteomes" id="UP001597393">
    <property type="component" value="Unassembled WGS sequence"/>
</dbReference>
<dbReference type="Pfam" id="PF00196">
    <property type="entry name" value="GerE"/>
    <property type="match status" value="1"/>
</dbReference>
<dbReference type="PANTHER" id="PTHR45566:SF1">
    <property type="entry name" value="HTH-TYPE TRANSCRIPTIONAL REGULATOR YHJB-RELATED"/>
    <property type="match status" value="1"/>
</dbReference>
<protein>
    <submittedName>
        <fullName evidence="4">LuxR C-terminal-related transcriptional regulator</fullName>
    </submittedName>
</protein>
<dbReference type="InterPro" id="IPR051015">
    <property type="entry name" value="EvgA-like"/>
</dbReference>
<dbReference type="PRINTS" id="PR00038">
    <property type="entry name" value="HTHLUXR"/>
</dbReference>